<evidence type="ECO:0000313" key="3">
    <source>
        <dbReference type="EMBL" id="GGA34252.1"/>
    </source>
</evidence>
<name>A0ABQ1FZ26_9GAMM</name>
<dbReference type="InterPro" id="IPR046673">
    <property type="entry name" value="ToxA_N"/>
</dbReference>
<dbReference type="SUPFAM" id="SSF159501">
    <property type="entry name" value="EreA/ChaN-like"/>
    <property type="match status" value="1"/>
</dbReference>
<feature type="compositionally biased region" description="Low complexity" evidence="1">
    <location>
        <begin position="62"/>
        <end position="77"/>
    </location>
</feature>
<dbReference type="CDD" id="cd14729">
    <property type="entry name" value="RtxA-like"/>
    <property type="match status" value="1"/>
</dbReference>
<dbReference type="Proteomes" id="UP000620046">
    <property type="component" value="Unassembled WGS sequence"/>
</dbReference>
<accession>A0ABQ1FZ26</accession>
<sequence length="1271" mass="139715">MEGAPVSTHSIPPLSDGLTPTAHASPPEAASKEIDKPYSPQPQPQPFSSTAPGYVRTPSGIAPAEAPTNTTRTARAAISDSTTIPKSQATDTTTSAKEKELNESLAANSQYALDLIDRRPSFLQAVSTTLFPAAIPPLDLSHVYVNEYSENYIGSFNDYGGTATLKRTWLASHKLTDVLSEALKTGQAPSFLNNVENSYGLFTQPNVVDAGSALSGITPADFKNRLDKLARDPASALQNSTDDYFNKPATLVSGLPLYIIPKDTLSTIYADQFKAEADLRTIDGTLKPEHKALIDRVIAHPNPSAEERKLATTPAVYGVSVITNSTPYPGLTIPGTFLITDNNPVSDKTAGVFYSRTRGIQTFDSLQDFQDHIFKQDRQALLSALSDEDAAKLPSHLDGLHFGLTPLDENVFNYSVKTQLERHKSDTAYAFKDATEKGMTDPNELDMIGRNLSEPLTAAFDVHQMDARRNAAWIEHKRSAWWKSASELDRAELDRLERDAKSKAEALHDAMQEQVPTLHDYAVQRIKDNLQAEYPGADIDPDAIQVRSYAFNRTRVPNKPVSLTQFVLNNVKTKSDLIANPKWNPQWRASFIGKNGELITLLQNDLRSLARDLDVGQGHQDLIRQRMLSSDSNELRQAWKDSYAAQMRVAAKEARLSGALDESGYGQVMALLDHPDSLGKPGEPLQVFYLRIGKSQGGRTGASVEGPLLIAKKNAKSNDPMLLCTLNAPDGIEFKAYLKGMDDLKRDRRFKEEDWQTYFKNRVSENMKPFLDQQFKKGYDIFDRGSTQATSFRKLEDTLYEAHVRRQLADTQTLSKSNQQLDAETSVDLLLLAMDIATSATDIVAPARAALKGLRRLLDPYKAIASLNELPNFARIVQKGAQRPIASMSISIPKRAIGHSALHEIAADHRMNIVNLPGHRQSYLAPKVPDQPGGHYLLRAIDPNHEGQLVSAGIIAKPELRNGKEVWQPKVIRIVAAGGNQPAAGASSGGVGAVVSAPQQGNQVALLAKYNAAPTLKEKQIAFKELYKDFYDNIPTSTYPARPTMPSLGPNATITDLIRAVYRESWGLVLGETHTNVSSIKFLYDNLVNFKRNGVTTLYVEGFDGQWITKWKTKKQRLAVDIEWDRKRYGWPYTMGNLYEKAEELGIRVIGIDNHTFTDSGSITSSVANRLKRMNYWAKTTILLDQQANPGKWVALVGQAHMKTSGRTAVPGLSEILGGIGVEIHPAPKGVPTSVSTPGPGSQTFIRAGNGDFRIDLNIDDVAVGRRPVPA</sequence>
<keyword evidence="4" id="KW-1185">Reference proteome</keyword>
<protein>
    <recommendedName>
        <fullName evidence="2">Dermonecrotic toxin N-terminal domain-containing protein</fullName>
    </recommendedName>
</protein>
<feature type="compositionally biased region" description="Polar residues" evidence="1">
    <location>
        <begin position="79"/>
        <end position="95"/>
    </location>
</feature>
<organism evidence="3 4">
    <name type="scientific">Dyella nitratireducens</name>
    <dbReference type="NCBI Taxonomy" id="1849580"/>
    <lineage>
        <taxon>Bacteria</taxon>
        <taxon>Pseudomonadati</taxon>
        <taxon>Pseudomonadota</taxon>
        <taxon>Gammaproteobacteria</taxon>
        <taxon>Lysobacterales</taxon>
        <taxon>Rhodanobacteraceae</taxon>
        <taxon>Dyella</taxon>
    </lineage>
</organism>
<feature type="domain" description="Dermonecrotic toxin N-terminal" evidence="2">
    <location>
        <begin position="513"/>
        <end position="764"/>
    </location>
</feature>
<evidence type="ECO:0000313" key="4">
    <source>
        <dbReference type="Proteomes" id="UP000620046"/>
    </source>
</evidence>
<dbReference type="Gene3D" id="3.40.50.11550">
    <property type="match status" value="1"/>
</dbReference>
<evidence type="ECO:0000256" key="1">
    <source>
        <dbReference type="SAM" id="MobiDB-lite"/>
    </source>
</evidence>
<feature type="region of interest" description="Disordered" evidence="1">
    <location>
        <begin position="1"/>
        <end position="97"/>
    </location>
</feature>
<dbReference type="Pfam" id="PF20178">
    <property type="entry name" value="ToxA_N"/>
    <property type="match status" value="1"/>
</dbReference>
<gene>
    <name evidence="3" type="ORF">GCM10010981_24040</name>
</gene>
<comment type="caution">
    <text evidence="3">The sequence shown here is derived from an EMBL/GenBank/DDBJ whole genome shotgun (WGS) entry which is preliminary data.</text>
</comment>
<proteinExistence type="predicted"/>
<dbReference type="EMBL" id="BMJA01000002">
    <property type="protein sequence ID" value="GGA34252.1"/>
    <property type="molecule type" value="Genomic_DNA"/>
</dbReference>
<reference evidence="4" key="1">
    <citation type="journal article" date="2019" name="Int. J. Syst. Evol. Microbiol.">
        <title>The Global Catalogue of Microorganisms (GCM) 10K type strain sequencing project: providing services to taxonomists for standard genome sequencing and annotation.</title>
        <authorList>
            <consortium name="The Broad Institute Genomics Platform"/>
            <consortium name="The Broad Institute Genome Sequencing Center for Infectious Disease"/>
            <person name="Wu L."/>
            <person name="Ma J."/>
        </authorList>
    </citation>
    <scope>NUCLEOTIDE SEQUENCE [LARGE SCALE GENOMIC DNA]</scope>
    <source>
        <strain evidence="4">CGMCC 1.15439</strain>
    </source>
</reference>
<evidence type="ECO:0000259" key="2">
    <source>
        <dbReference type="Pfam" id="PF20178"/>
    </source>
</evidence>